<reference evidence="2 3" key="2">
    <citation type="journal article" date="2014" name="Genome Announc.">
        <title>Complete Genome Sequence of the Subsurface, Mesophilic Sulfate-Reducing Bacterium Desulfovibrio aespoeensis Aspo-2.</title>
        <authorList>
            <person name="Pedersen K."/>
            <person name="Bengtsson A."/>
            <person name="Edlund J."/>
            <person name="Rabe L."/>
            <person name="Hazen T."/>
            <person name="Chakraborty R."/>
            <person name="Goodwin L."/>
            <person name="Shapiro N."/>
        </authorList>
    </citation>
    <scope>NUCLEOTIDE SEQUENCE [LARGE SCALE GENOMIC DNA]</scope>
    <source>
        <strain evidence="3">ATCC 700646 / DSM 10631 / Aspo-2</strain>
    </source>
</reference>
<feature type="transmembrane region" description="Helical" evidence="1">
    <location>
        <begin position="20"/>
        <end position="49"/>
    </location>
</feature>
<accession>E6VQN1</accession>
<dbReference type="GO" id="GO:0016740">
    <property type="term" value="F:transferase activity"/>
    <property type="evidence" value="ECO:0007669"/>
    <property type="project" value="UniProtKB-KW"/>
</dbReference>
<dbReference type="KEGG" id="das:Daes_0741"/>
<evidence type="ECO:0000313" key="2">
    <source>
        <dbReference type="EMBL" id="ADU61758.1"/>
    </source>
</evidence>
<keyword evidence="1" id="KW-1133">Transmembrane helix</keyword>
<reference evidence="3" key="1">
    <citation type="submission" date="2010-12" db="EMBL/GenBank/DDBJ databases">
        <title>Complete sequence of Desulfovibrio aespoeensis Aspo-2.</title>
        <authorList>
            <consortium name="US DOE Joint Genome Institute"/>
            <person name="Lucas S."/>
            <person name="Copeland A."/>
            <person name="Lapidus A."/>
            <person name="Cheng J.-F."/>
            <person name="Goodwin L."/>
            <person name="Pitluck S."/>
            <person name="Chertkov O."/>
            <person name="Misra M."/>
            <person name="Detter J.C."/>
            <person name="Han C."/>
            <person name="Tapia R."/>
            <person name="Land M."/>
            <person name="Hauser L."/>
            <person name="Kyrpides N."/>
            <person name="Ivanova N."/>
            <person name="Ovchinnikova G."/>
            <person name="Pedersen K."/>
            <person name="Jagevall S."/>
            <person name="Hazen T."/>
            <person name="Woyke T."/>
        </authorList>
    </citation>
    <scope>NUCLEOTIDE SEQUENCE [LARGE SCALE GENOMIC DNA]</scope>
    <source>
        <strain evidence="3">ATCC 700646 / DSM 10631 / Aspo-2</strain>
    </source>
</reference>
<dbReference type="Proteomes" id="UP000002191">
    <property type="component" value="Chromosome"/>
</dbReference>
<dbReference type="AlphaFoldDB" id="E6VQN1"/>
<keyword evidence="3" id="KW-1185">Reference proteome</keyword>
<dbReference type="RefSeq" id="WP_013513689.1">
    <property type="nucleotide sequence ID" value="NC_014844.1"/>
</dbReference>
<dbReference type="InterPro" id="IPR025498">
    <property type="entry name" value="DUF4389"/>
</dbReference>
<keyword evidence="1" id="KW-0812">Transmembrane</keyword>
<keyword evidence="1" id="KW-0472">Membrane</keyword>
<protein>
    <submittedName>
        <fullName evidence="2">Glucose-1-phosphate thymidylyltransferase, long form</fullName>
    </submittedName>
</protein>
<dbReference type="EMBL" id="CP002431">
    <property type="protein sequence ID" value="ADU61758.1"/>
    <property type="molecule type" value="Genomic_DNA"/>
</dbReference>
<dbReference type="eggNOG" id="ENOG503068N">
    <property type="taxonomic scope" value="Bacteria"/>
</dbReference>
<dbReference type="Pfam" id="PF14333">
    <property type="entry name" value="DUF4389"/>
    <property type="match status" value="1"/>
</dbReference>
<evidence type="ECO:0000313" key="3">
    <source>
        <dbReference type="Proteomes" id="UP000002191"/>
    </source>
</evidence>
<dbReference type="HOGENOM" id="CLU_147995_1_1_7"/>
<sequence length="105" mass="12265">MTNDTVSTTVDRGAILKRFLVTLVCMIFFEVTGFIIQLAVLFQYGYLLIAKKRSEPLRRFTNSLSHYGYRLMRYNTLNDNARPFPFARFPEDAECEEPAKQVLFK</sequence>
<gene>
    <name evidence="2" type="ordered locus">Daes_0741</name>
</gene>
<evidence type="ECO:0000256" key="1">
    <source>
        <dbReference type="SAM" id="Phobius"/>
    </source>
</evidence>
<dbReference type="STRING" id="643562.Daes_0741"/>
<proteinExistence type="predicted"/>
<name>E6VQN1_PSEA9</name>
<dbReference type="OrthoDB" id="5458236at2"/>
<organism evidence="2 3">
    <name type="scientific">Pseudodesulfovibrio aespoeensis (strain ATCC 700646 / DSM 10631 / Aspo-2)</name>
    <name type="common">Desulfovibrio aespoeensis</name>
    <dbReference type="NCBI Taxonomy" id="643562"/>
    <lineage>
        <taxon>Bacteria</taxon>
        <taxon>Pseudomonadati</taxon>
        <taxon>Thermodesulfobacteriota</taxon>
        <taxon>Desulfovibrionia</taxon>
        <taxon>Desulfovibrionales</taxon>
        <taxon>Desulfovibrionaceae</taxon>
    </lineage>
</organism>
<keyword evidence="2" id="KW-0808">Transferase</keyword>